<dbReference type="InterPro" id="IPR019734">
    <property type="entry name" value="TPR_rpt"/>
</dbReference>
<dbReference type="Pfam" id="PF05620">
    <property type="entry name" value="TMEM208_SND2"/>
    <property type="match status" value="1"/>
</dbReference>
<organism evidence="7 8">
    <name type="scientific">Theileria orientalis</name>
    <dbReference type="NCBI Taxonomy" id="68886"/>
    <lineage>
        <taxon>Eukaryota</taxon>
        <taxon>Sar</taxon>
        <taxon>Alveolata</taxon>
        <taxon>Apicomplexa</taxon>
        <taxon>Aconoidasida</taxon>
        <taxon>Piroplasmida</taxon>
        <taxon>Theileriidae</taxon>
        <taxon>Theileria</taxon>
    </lineage>
</organism>
<feature type="transmembrane region" description="Helical" evidence="6">
    <location>
        <begin position="16"/>
        <end position="36"/>
    </location>
</feature>
<feature type="compositionally biased region" description="Polar residues" evidence="5">
    <location>
        <begin position="165"/>
        <end position="179"/>
    </location>
</feature>
<keyword evidence="3" id="KW-0697">Rotamase</keyword>
<dbReference type="InterPro" id="IPR050754">
    <property type="entry name" value="FKBP4/5/8-like"/>
</dbReference>
<evidence type="ECO:0000256" key="5">
    <source>
        <dbReference type="SAM" id="MobiDB-lite"/>
    </source>
</evidence>
<dbReference type="InterPro" id="IPR011990">
    <property type="entry name" value="TPR-like_helical_dom_sf"/>
</dbReference>
<dbReference type="Proteomes" id="UP000244811">
    <property type="component" value="Chromosome 1"/>
</dbReference>
<feature type="compositionally biased region" description="Basic and acidic residues" evidence="5">
    <location>
        <begin position="218"/>
        <end position="236"/>
    </location>
</feature>
<evidence type="ECO:0000256" key="3">
    <source>
        <dbReference type="ARBA" id="ARBA00023110"/>
    </source>
</evidence>
<sequence length="516" mass="58432">MANQSEKKRVERGKKVGRYYTITFLFSVALWLLKFFRDFYTKNLPYTKFGYFWRLSLVFLGYCTSLYSIFNNLKLGLEFSLSNDLFIVTTAVTLLSLFFDFAYKLFLVVPLYGAYKGSVALYKWATTPAPEIPKNARTKETKTRVKYRTIVELSSSEERSDITVPANNSNPDGSRSAQTHSDKSPSSDSPKNTKDTSNLNNNSATKVDDSQANNASEPKVESSKGDASEVSNKDSSKGSGGSGKEASPNKKPDEPVVDNSPVSSDDESSPGSFTVTSNALYHENDQGKELFVKGDYDAAIQRWSKSIENLTTVLDKSRKNPDHGITEDALHEFTKMYVILCSNLALAHIKKENYDKCKEYCQYVLMYDDKSLKAHLRIVQADVKLRNFEQALKNCNKGLEFHPDNQELIALKSQINAALKRYENVEKLFCQNAFKKIEVDPRSEQVHPPPPGPGAPPLSLRLLMLYHRVHFYFKQVLLSIVRFYTSTRSTIHNKIHHTYTLVTRPLHGLLKKLKLS</sequence>
<dbReference type="SUPFAM" id="SSF48452">
    <property type="entry name" value="TPR-like"/>
    <property type="match status" value="1"/>
</dbReference>
<evidence type="ECO:0000256" key="1">
    <source>
        <dbReference type="ARBA" id="ARBA00000971"/>
    </source>
</evidence>
<dbReference type="InterPro" id="IPR008506">
    <property type="entry name" value="SND2/TMEM208"/>
</dbReference>
<keyword evidence="4" id="KW-0413">Isomerase</keyword>
<gene>
    <name evidence="7" type="ORF">MACK_000225</name>
</gene>
<evidence type="ECO:0000313" key="7">
    <source>
        <dbReference type="EMBL" id="UKK00155.2"/>
    </source>
</evidence>
<proteinExistence type="predicted"/>
<feature type="region of interest" description="Disordered" evidence="5">
    <location>
        <begin position="156"/>
        <end position="275"/>
    </location>
</feature>
<dbReference type="PANTHER" id="PTHR46512">
    <property type="entry name" value="PEPTIDYLPROLYL ISOMERASE"/>
    <property type="match status" value="1"/>
</dbReference>
<evidence type="ECO:0000313" key="8">
    <source>
        <dbReference type="Proteomes" id="UP000244811"/>
    </source>
</evidence>
<feature type="compositionally biased region" description="Polar residues" evidence="5">
    <location>
        <begin position="195"/>
        <end position="216"/>
    </location>
</feature>
<evidence type="ECO:0000256" key="6">
    <source>
        <dbReference type="SAM" id="Phobius"/>
    </source>
</evidence>
<reference evidence="7" key="1">
    <citation type="submission" date="2022-07" db="EMBL/GenBank/DDBJ databases">
        <title>Evaluation of T. orientalis genome assembly methods using nanopore sequencing and analysis of variation between genomes.</title>
        <authorList>
            <person name="Yam J."/>
            <person name="Micallef M.L."/>
            <person name="Liu M."/>
            <person name="Djordjevic S.P."/>
            <person name="Bogema D.R."/>
            <person name="Jenkins C."/>
        </authorList>
    </citation>
    <scope>NUCLEOTIDE SEQUENCE</scope>
    <source>
        <strain evidence="7">Goon Nure</strain>
    </source>
</reference>
<evidence type="ECO:0000256" key="4">
    <source>
        <dbReference type="ARBA" id="ARBA00023235"/>
    </source>
</evidence>
<dbReference type="SMART" id="SM00028">
    <property type="entry name" value="TPR"/>
    <property type="match status" value="3"/>
</dbReference>
<keyword evidence="6" id="KW-1133">Transmembrane helix</keyword>
<keyword evidence="6" id="KW-0812">Transmembrane</keyword>
<protein>
    <recommendedName>
        <fullName evidence="2">peptidylprolyl isomerase</fullName>
        <ecNumber evidence="2">5.2.1.8</ecNumber>
    </recommendedName>
</protein>
<keyword evidence="6" id="KW-0472">Membrane</keyword>
<evidence type="ECO:0000256" key="2">
    <source>
        <dbReference type="ARBA" id="ARBA00013194"/>
    </source>
</evidence>
<dbReference type="PANTHER" id="PTHR46512:SF9">
    <property type="entry name" value="PEPTIDYLPROLYL ISOMERASE"/>
    <property type="match status" value="1"/>
</dbReference>
<feature type="transmembrane region" description="Helical" evidence="6">
    <location>
        <begin position="85"/>
        <end position="106"/>
    </location>
</feature>
<dbReference type="GO" id="GO:0003755">
    <property type="term" value="F:peptidyl-prolyl cis-trans isomerase activity"/>
    <property type="evidence" value="ECO:0007669"/>
    <property type="project" value="UniProtKB-EC"/>
</dbReference>
<comment type="catalytic activity">
    <reaction evidence="1">
        <text>[protein]-peptidylproline (omega=180) = [protein]-peptidylproline (omega=0)</text>
        <dbReference type="Rhea" id="RHEA:16237"/>
        <dbReference type="Rhea" id="RHEA-COMP:10747"/>
        <dbReference type="Rhea" id="RHEA-COMP:10748"/>
        <dbReference type="ChEBI" id="CHEBI:83833"/>
        <dbReference type="ChEBI" id="CHEBI:83834"/>
        <dbReference type="EC" id="5.2.1.8"/>
    </reaction>
</comment>
<dbReference type="Gene3D" id="1.25.40.10">
    <property type="entry name" value="Tetratricopeptide repeat domain"/>
    <property type="match status" value="1"/>
</dbReference>
<feature type="transmembrane region" description="Helical" evidence="6">
    <location>
        <begin position="51"/>
        <end position="73"/>
    </location>
</feature>
<dbReference type="AlphaFoldDB" id="A0A976MB52"/>
<dbReference type="EC" id="5.2.1.8" evidence="2"/>
<accession>A0A976MB52</accession>
<dbReference type="EMBL" id="CP056069">
    <property type="protein sequence ID" value="UKK00155.2"/>
    <property type="molecule type" value="Genomic_DNA"/>
</dbReference>
<name>A0A976MB52_THEOR</name>